<comment type="caution">
    <text evidence="1">The sequence shown here is derived from an EMBL/GenBank/DDBJ whole genome shotgun (WGS) entry which is preliminary data.</text>
</comment>
<feature type="non-terminal residue" evidence="1">
    <location>
        <position position="103"/>
    </location>
</feature>
<name>A0ABN7XKP0_GIGMA</name>
<accession>A0ABN7XKP0</accession>
<proteinExistence type="predicted"/>
<keyword evidence="2" id="KW-1185">Reference proteome</keyword>
<evidence type="ECO:0000313" key="2">
    <source>
        <dbReference type="Proteomes" id="UP000789901"/>
    </source>
</evidence>
<sequence length="103" mass="12646">YEKYQSKKRITDYLVKEKLNEIPELKIEEAKRLLERIAELEKIFKFAYYYREGPYWDANQEISQMFYEETADDEKSENRNDAILFYVRFLDWKNNKEVALDAI</sequence>
<dbReference type="EMBL" id="CAJVQB010154258">
    <property type="protein sequence ID" value="CAG8855887.1"/>
    <property type="molecule type" value="Genomic_DNA"/>
</dbReference>
<reference evidence="1 2" key="1">
    <citation type="submission" date="2021-06" db="EMBL/GenBank/DDBJ databases">
        <authorList>
            <person name="Kallberg Y."/>
            <person name="Tangrot J."/>
            <person name="Rosling A."/>
        </authorList>
    </citation>
    <scope>NUCLEOTIDE SEQUENCE [LARGE SCALE GENOMIC DNA]</scope>
    <source>
        <strain evidence="1 2">120-4 pot B 10/14</strain>
    </source>
</reference>
<protein>
    <submittedName>
        <fullName evidence="1">27175_t:CDS:1</fullName>
    </submittedName>
</protein>
<dbReference type="Proteomes" id="UP000789901">
    <property type="component" value="Unassembled WGS sequence"/>
</dbReference>
<feature type="non-terminal residue" evidence="1">
    <location>
        <position position="1"/>
    </location>
</feature>
<organism evidence="1 2">
    <name type="scientific">Gigaspora margarita</name>
    <dbReference type="NCBI Taxonomy" id="4874"/>
    <lineage>
        <taxon>Eukaryota</taxon>
        <taxon>Fungi</taxon>
        <taxon>Fungi incertae sedis</taxon>
        <taxon>Mucoromycota</taxon>
        <taxon>Glomeromycotina</taxon>
        <taxon>Glomeromycetes</taxon>
        <taxon>Diversisporales</taxon>
        <taxon>Gigasporaceae</taxon>
        <taxon>Gigaspora</taxon>
    </lineage>
</organism>
<evidence type="ECO:0000313" key="1">
    <source>
        <dbReference type="EMBL" id="CAG8855887.1"/>
    </source>
</evidence>
<gene>
    <name evidence="1" type="ORF">GMARGA_LOCUS44708</name>
</gene>